<comment type="caution">
    <text evidence="1">The sequence shown here is derived from an EMBL/GenBank/DDBJ whole genome shotgun (WGS) entry which is preliminary data.</text>
</comment>
<keyword evidence="2" id="KW-1185">Reference proteome</keyword>
<accession>A0A8T0JCR8</accession>
<protein>
    <submittedName>
        <fullName evidence="1">Uncharacterized protein</fullName>
    </submittedName>
</protein>
<proteinExistence type="predicted"/>
<sequence>MDNWSPNTMVRYGFAQVDEGGNVVSIWNFPDLEEVFKEVEIQEGSVAEGKTDGDVSPPLASAVREALQLEVGEEIEGVMSRTCNGPCLEIRRPSIPPEVMSSGEDVEPDSVFYDDLPQLESEDVTCQDNSTWAEHRNHVPAHDLDMPVIHIQVGRIALVLLAASCRLTSTSEAQLPEWERDLVIHMLTHSMDGLLRS</sequence>
<dbReference type="EMBL" id="CM026421">
    <property type="protein sequence ID" value="KAG0592628.1"/>
    <property type="molecule type" value="Genomic_DNA"/>
</dbReference>
<gene>
    <name evidence="1" type="ORF">KC19_1G268400</name>
</gene>
<dbReference type="Proteomes" id="UP000822688">
    <property type="component" value="Chromosome 1"/>
</dbReference>
<evidence type="ECO:0000313" key="2">
    <source>
        <dbReference type="Proteomes" id="UP000822688"/>
    </source>
</evidence>
<evidence type="ECO:0000313" key="1">
    <source>
        <dbReference type="EMBL" id="KAG0592628.1"/>
    </source>
</evidence>
<organism evidence="1 2">
    <name type="scientific">Ceratodon purpureus</name>
    <name type="common">Fire moss</name>
    <name type="synonym">Dicranum purpureum</name>
    <dbReference type="NCBI Taxonomy" id="3225"/>
    <lineage>
        <taxon>Eukaryota</taxon>
        <taxon>Viridiplantae</taxon>
        <taxon>Streptophyta</taxon>
        <taxon>Embryophyta</taxon>
        <taxon>Bryophyta</taxon>
        <taxon>Bryophytina</taxon>
        <taxon>Bryopsida</taxon>
        <taxon>Dicranidae</taxon>
        <taxon>Pseudoditrichales</taxon>
        <taxon>Ditrichaceae</taxon>
        <taxon>Ceratodon</taxon>
    </lineage>
</organism>
<reference evidence="1" key="1">
    <citation type="submission" date="2020-06" db="EMBL/GenBank/DDBJ databases">
        <title>WGS assembly of Ceratodon purpureus strain R40.</title>
        <authorList>
            <person name="Carey S.B."/>
            <person name="Jenkins J."/>
            <person name="Shu S."/>
            <person name="Lovell J.T."/>
            <person name="Sreedasyam A."/>
            <person name="Maumus F."/>
            <person name="Tiley G.P."/>
            <person name="Fernandez-Pozo N."/>
            <person name="Barry K."/>
            <person name="Chen C."/>
            <person name="Wang M."/>
            <person name="Lipzen A."/>
            <person name="Daum C."/>
            <person name="Saski C.A."/>
            <person name="Payton A.C."/>
            <person name="Mcbreen J.C."/>
            <person name="Conrad R.E."/>
            <person name="Kollar L.M."/>
            <person name="Olsson S."/>
            <person name="Huttunen S."/>
            <person name="Landis J.B."/>
            <person name="Wickett N.J."/>
            <person name="Johnson M.G."/>
            <person name="Rensing S.A."/>
            <person name="Grimwood J."/>
            <person name="Schmutz J."/>
            <person name="Mcdaniel S.F."/>
        </authorList>
    </citation>
    <scope>NUCLEOTIDE SEQUENCE</scope>
    <source>
        <strain evidence="1">R40</strain>
    </source>
</reference>
<dbReference type="AlphaFoldDB" id="A0A8T0JCR8"/>
<name>A0A8T0JCR8_CERPU</name>